<reference evidence="2" key="1">
    <citation type="submission" date="2014-05" db="EMBL/GenBank/DDBJ databases">
        <title>The transcriptome of the halophilic microalga Tetraselmis sp. GSL018 isolated from the Great Salt Lake, Utah.</title>
        <authorList>
            <person name="Jinkerson R.E."/>
            <person name="D'Adamo S."/>
            <person name="Posewitz M.C."/>
        </authorList>
    </citation>
    <scope>NUCLEOTIDE SEQUENCE</scope>
    <source>
        <strain evidence="2">GSL018</strain>
    </source>
</reference>
<evidence type="ECO:0000256" key="1">
    <source>
        <dbReference type="SAM" id="MobiDB-lite"/>
    </source>
</evidence>
<feature type="non-terminal residue" evidence="2">
    <location>
        <position position="51"/>
    </location>
</feature>
<gene>
    <name evidence="2" type="ORF">TSPGSL018_18557</name>
</gene>
<evidence type="ECO:0000313" key="2">
    <source>
        <dbReference type="EMBL" id="JAC77079.1"/>
    </source>
</evidence>
<protein>
    <submittedName>
        <fullName evidence="2">Uncharacterized protein</fullName>
    </submittedName>
</protein>
<dbReference type="EMBL" id="GBEZ01008462">
    <property type="protein sequence ID" value="JAC77079.1"/>
    <property type="molecule type" value="Transcribed_RNA"/>
</dbReference>
<feature type="region of interest" description="Disordered" evidence="1">
    <location>
        <begin position="20"/>
        <end position="51"/>
    </location>
</feature>
<proteinExistence type="predicted"/>
<name>A0A061S263_9CHLO</name>
<sequence length="51" mass="5624">MLPRLGRLYCTTDFGECRRGMPKAQGTGHRAEDNGKEREIASPAEQISTTS</sequence>
<accession>A0A061S263</accession>
<dbReference type="AlphaFoldDB" id="A0A061S263"/>
<feature type="compositionally biased region" description="Basic and acidic residues" evidence="1">
    <location>
        <begin position="29"/>
        <end position="40"/>
    </location>
</feature>
<organism evidence="2">
    <name type="scientific">Tetraselmis sp. GSL018</name>
    <dbReference type="NCBI Taxonomy" id="582737"/>
    <lineage>
        <taxon>Eukaryota</taxon>
        <taxon>Viridiplantae</taxon>
        <taxon>Chlorophyta</taxon>
        <taxon>core chlorophytes</taxon>
        <taxon>Chlorodendrophyceae</taxon>
        <taxon>Chlorodendrales</taxon>
        <taxon>Chlorodendraceae</taxon>
        <taxon>Tetraselmis</taxon>
    </lineage>
</organism>